<evidence type="ECO:0000313" key="4">
    <source>
        <dbReference type="EMBL" id="SDZ77924.1"/>
    </source>
</evidence>
<dbReference type="InterPro" id="IPR023753">
    <property type="entry name" value="FAD/NAD-binding_dom"/>
</dbReference>
<keyword evidence="2" id="KW-0560">Oxidoreductase</keyword>
<accession>A0A1H3VUL0</accession>
<dbReference type="EMBL" id="FNQT01000001">
    <property type="protein sequence ID" value="SDZ77924.1"/>
    <property type="molecule type" value="Genomic_DNA"/>
</dbReference>
<organism evidence="4 5">
    <name type="scientific">Haloplanus vescus</name>
    <dbReference type="NCBI Taxonomy" id="555874"/>
    <lineage>
        <taxon>Archaea</taxon>
        <taxon>Methanobacteriati</taxon>
        <taxon>Methanobacteriota</taxon>
        <taxon>Stenosarchaea group</taxon>
        <taxon>Halobacteria</taxon>
        <taxon>Halobacteriales</taxon>
        <taxon>Haloferacaceae</taxon>
        <taxon>Haloplanus</taxon>
    </lineage>
</organism>
<protein>
    <submittedName>
        <fullName evidence="4">Pyridine nucleotide-disulphide oxidoreductase</fullName>
    </submittedName>
</protein>
<dbReference type="PRINTS" id="PR00469">
    <property type="entry name" value="PNDRDTASEII"/>
</dbReference>
<feature type="domain" description="FAD/NAD(P)-binding" evidence="3">
    <location>
        <begin position="8"/>
        <end position="71"/>
    </location>
</feature>
<dbReference type="OrthoDB" id="214187at2157"/>
<dbReference type="Pfam" id="PF07992">
    <property type="entry name" value="Pyr_redox_2"/>
    <property type="match status" value="1"/>
</dbReference>
<dbReference type="InterPro" id="IPR036188">
    <property type="entry name" value="FAD/NAD-bd_sf"/>
</dbReference>
<dbReference type="SUPFAM" id="SSF51905">
    <property type="entry name" value="FAD/NAD(P)-binding domain"/>
    <property type="match status" value="1"/>
</dbReference>
<name>A0A1H3VUL0_9EURY</name>
<sequence>MVSDATEYDVVVVGGGPAGCSAGLFAARYGLDTVIFDRGRSSIQRCAFLENYLGFPGGIDVETLYGLMHDHAESVGYSVVDDLVEAVERDGEGFRVMPQAGDPVTARWVVAATRYDGEYLRPLDGEAMFTTRGGEERFDRDYADADGATPVDGLFVASPYGDTGYQASMAAGRGARVGISLVEAVRRSRGYPDSMANYYDWRRRESELDDAWADRDRWREWFDDRLPDDYGLTEDRVAELRDRDVTRRLDTYLSEADIERRRERAHDRLLDHVDDDRILAAARDIEAERRANE</sequence>
<dbReference type="GO" id="GO:0016491">
    <property type="term" value="F:oxidoreductase activity"/>
    <property type="evidence" value="ECO:0007669"/>
    <property type="project" value="UniProtKB-KW"/>
</dbReference>
<evidence type="ECO:0000313" key="5">
    <source>
        <dbReference type="Proteomes" id="UP000236755"/>
    </source>
</evidence>
<dbReference type="Gene3D" id="3.50.50.60">
    <property type="entry name" value="FAD/NAD(P)-binding domain"/>
    <property type="match status" value="1"/>
</dbReference>
<dbReference type="InterPro" id="IPR050097">
    <property type="entry name" value="Ferredoxin-NADP_redctase_2"/>
</dbReference>
<dbReference type="PANTHER" id="PTHR48105">
    <property type="entry name" value="THIOREDOXIN REDUCTASE 1-RELATED-RELATED"/>
    <property type="match status" value="1"/>
</dbReference>
<keyword evidence="1" id="KW-0285">Flavoprotein</keyword>
<evidence type="ECO:0000259" key="3">
    <source>
        <dbReference type="Pfam" id="PF07992"/>
    </source>
</evidence>
<reference evidence="4 5" key="1">
    <citation type="submission" date="2016-10" db="EMBL/GenBank/DDBJ databases">
        <authorList>
            <person name="de Groot N.N."/>
        </authorList>
    </citation>
    <scope>NUCLEOTIDE SEQUENCE [LARGE SCALE GENOMIC DNA]</scope>
    <source>
        <strain evidence="4 5">CGMCC 1.8712</strain>
    </source>
</reference>
<keyword evidence="5" id="KW-1185">Reference proteome</keyword>
<dbReference type="STRING" id="555874.SAMN04488065_0247"/>
<evidence type="ECO:0000256" key="2">
    <source>
        <dbReference type="ARBA" id="ARBA00023002"/>
    </source>
</evidence>
<dbReference type="AlphaFoldDB" id="A0A1H3VUL0"/>
<evidence type="ECO:0000256" key="1">
    <source>
        <dbReference type="ARBA" id="ARBA00022630"/>
    </source>
</evidence>
<dbReference type="Proteomes" id="UP000236755">
    <property type="component" value="Unassembled WGS sequence"/>
</dbReference>
<dbReference type="RefSeq" id="WP_092630212.1">
    <property type="nucleotide sequence ID" value="NZ_FNQT01000001.1"/>
</dbReference>
<gene>
    <name evidence="4" type="ORF">SAMN04488065_0247</name>
</gene>
<proteinExistence type="predicted"/>